<evidence type="ECO:0000256" key="1">
    <source>
        <dbReference type="ARBA" id="ARBA00023015"/>
    </source>
</evidence>
<organism evidence="7 8">
    <name type="scientific">Nocardiopsis terrae</name>
    <dbReference type="NCBI Taxonomy" id="372655"/>
    <lineage>
        <taxon>Bacteria</taxon>
        <taxon>Bacillati</taxon>
        <taxon>Actinomycetota</taxon>
        <taxon>Actinomycetes</taxon>
        <taxon>Streptosporangiales</taxon>
        <taxon>Nocardiopsidaceae</taxon>
        <taxon>Nocardiopsis</taxon>
    </lineage>
</organism>
<dbReference type="Proteomes" id="UP000598217">
    <property type="component" value="Unassembled WGS sequence"/>
</dbReference>
<dbReference type="InterPro" id="IPR001647">
    <property type="entry name" value="HTH_TetR"/>
</dbReference>
<dbReference type="SUPFAM" id="SSF48498">
    <property type="entry name" value="Tetracyclin repressor-like, C-terminal domain"/>
    <property type="match status" value="1"/>
</dbReference>
<comment type="caution">
    <text evidence="7">The sequence shown here is derived from an EMBL/GenBank/DDBJ whole genome shotgun (WGS) entry which is preliminary data.</text>
</comment>
<gene>
    <name evidence="7" type="ORF">H4W79_001923</name>
</gene>
<feature type="DNA-binding region" description="H-T-H motif" evidence="4">
    <location>
        <begin position="47"/>
        <end position="66"/>
    </location>
</feature>
<dbReference type="PANTHER" id="PTHR30055">
    <property type="entry name" value="HTH-TYPE TRANSCRIPTIONAL REGULATOR RUTR"/>
    <property type="match status" value="1"/>
</dbReference>
<keyword evidence="3" id="KW-0804">Transcription</keyword>
<dbReference type="RefSeq" id="WP_191271127.1">
    <property type="nucleotide sequence ID" value="NZ_BMXJ01000004.1"/>
</dbReference>
<evidence type="ECO:0000256" key="3">
    <source>
        <dbReference type="ARBA" id="ARBA00023163"/>
    </source>
</evidence>
<dbReference type="Pfam" id="PF13305">
    <property type="entry name" value="TetR_C_33"/>
    <property type="match status" value="1"/>
</dbReference>
<evidence type="ECO:0000313" key="7">
    <source>
        <dbReference type="EMBL" id="MBE1457709.1"/>
    </source>
</evidence>
<feature type="region of interest" description="Disordered" evidence="5">
    <location>
        <begin position="1"/>
        <end position="20"/>
    </location>
</feature>
<dbReference type="PROSITE" id="PS50977">
    <property type="entry name" value="HTH_TETR_2"/>
    <property type="match status" value="1"/>
</dbReference>
<name>A0ABR9HFB4_9ACTN</name>
<evidence type="ECO:0000256" key="5">
    <source>
        <dbReference type="SAM" id="MobiDB-lite"/>
    </source>
</evidence>
<evidence type="ECO:0000256" key="4">
    <source>
        <dbReference type="PROSITE-ProRule" id="PRU00335"/>
    </source>
</evidence>
<dbReference type="SUPFAM" id="SSF46689">
    <property type="entry name" value="Homeodomain-like"/>
    <property type="match status" value="1"/>
</dbReference>
<proteinExistence type="predicted"/>
<sequence>MTKPPVTSDHRTGGTLSRRERVREATLAEIKETARRHLVEFGVAGVSLRAIAREMGMTAPGLYRYVPGIDALLVSITADMYEELADVVAEADASMPEEDTDGRILTSLRAFRNWAISHQPEFSVMFGPRTRLDPEADITSALEAGRRFGSTFFTLFDRLVAEERFALPADDDLPVALRRELRSFADTVGFSSPNVPEGAVMVLTTCWVRLYGVVCMEVFQHLNFVVGDMEPLFESELRNMATDLGVRYSPLEGAGGQAAKA</sequence>
<evidence type="ECO:0000313" key="8">
    <source>
        <dbReference type="Proteomes" id="UP000598217"/>
    </source>
</evidence>
<dbReference type="InterPro" id="IPR050109">
    <property type="entry name" value="HTH-type_TetR-like_transc_reg"/>
</dbReference>
<evidence type="ECO:0000256" key="2">
    <source>
        <dbReference type="ARBA" id="ARBA00023125"/>
    </source>
</evidence>
<keyword evidence="2 4" id="KW-0238">DNA-binding</keyword>
<keyword evidence="1" id="KW-0805">Transcription regulation</keyword>
<dbReference type="EMBL" id="JADBDY010000001">
    <property type="protein sequence ID" value="MBE1457709.1"/>
    <property type="molecule type" value="Genomic_DNA"/>
</dbReference>
<protein>
    <submittedName>
        <fullName evidence="7">AcrR family transcriptional regulator</fullName>
    </submittedName>
</protein>
<dbReference type="InterPro" id="IPR025996">
    <property type="entry name" value="MT1864/Rv1816-like_C"/>
</dbReference>
<feature type="compositionally biased region" description="Basic and acidic residues" evidence="5">
    <location>
        <begin position="8"/>
        <end position="20"/>
    </location>
</feature>
<dbReference type="Gene3D" id="1.10.357.10">
    <property type="entry name" value="Tetracycline Repressor, domain 2"/>
    <property type="match status" value="1"/>
</dbReference>
<keyword evidence="8" id="KW-1185">Reference proteome</keyword>
<evidence type="ECO:0000259" key="6">
    <source>
        <dbReference type="PROSITE" id="PS50977"/>
    </source>
</evidence>
<accession>A0ABR9HFB4</accession>
<dbReference type="InterPro" id="IPR036271">
    <property type="entry name" value="Tet_transcr_reg_TetR-rel_C_sf"/>
</dbReference>
<dbReference type="PANTHER" id="PTHR30055:SF243">
    <property type="entry name" value="HTH-TYPE TRANSCRIPTIONAL REGULATOR RV1816"/>
    <property type="match status" value="1"/>
</dbReference>
<dbReference type="Pfam" id="PF00440">
    <property type="entry name" value="TetR_N"/>
    <property type="match status" value="1"/>
</dbReference>
<feature type="domain" description="HTH tetR-type" evidence="6">
    <location>
        <begin position="24"/>
        <end position="84"/>
    </location>
</feature>
<dbReference type="InterPro" id="IPR009057">
    <property type="entry name" value="Homeodomain-like_sf"/>
</dbReference>
<reference evidence="7 8" key="1">
    <citation type="submission" date="2020-10" db="EMBL/GenBank/DDBJ databases">
        <title>Sequencing the genomes of 1000 actinobacteria strains.</title>
        <authorList>
            <person name="Klenk H.-P."/>
        </authorList>
    </citation>
    <scope>NUCLEOTIDE SEQUENCE [LARGE SCALE GENOMIC DNA]</scope>
    <source>
        <strain evidence="7 8">DSM 45157</strain>
    </source>
</reference>